<proteinExistence type="predicted"/>
<dbReference type="Proteomes" id="UP000018198">
    <property type="component" value="Unassembled WGS sequence"/>
</dbReference>
<protein>
    <submittedName>
        <fullName evidence="1">Uncharacterized protein</fullName>
    </submittedName>
</protein>
<evidence type="ECO:0000313" key="1">
    <source>
        <dbReference type="EMBL" id="CCQ62935.1"/>
    </source>
</evidence>
<dbReference type="AlphaFoldDB" id="T2JCI4"/>
<organism evidence="1 2">
    <name type="scientific">Crocosphaera watsonii WH 0401</name>
    <dbReference type="NCBI Taxonomy" id="555881"/>
    <lineage>
        <taxon>Bacteria</taxon>
        <taxon>Bacillati</taxon>
        <taxon>Cyanobacteriota</taxon>
        <taxon>Cyanophyceae</taxon>
        <taxon>Oscillatoriophycideae</taxon>
        <taxon>Chroococcales</taxon>
        <taxon>Aphanothecaceae</taxon>
        <taxon>Crocosphaera</taxon>
    </lineage>
</organism>
<gene>
    <name evidence="1" type="ORF">CWATWH0401_4681</name>
</gene>
<sequence>MRSLLYRKRRTAQSSHLLSGSFAQHGEFIAREYYLTNVATFIKYAILKKLTNQ</sequence>
<dbReference type="EMBL" id="CAQM01000624">
    <property type="protein sequence ID" value="CCQ62935.1"/>
    <property type="molecule type" value="Genomic_DNA"/>
</dbReference>
<reference evidence="1 2" key="2">
    <citation type="submission" date="2013-09" db="EMBL/GenBank/DDBJ databases">
        <title>Whole genome comparison of six Crocosphaera watsonii strains with differing phenotypes.</title>
        <authorList>
            <person name="Bench S.R."/>
            <person name="Heller P."/>
            <person name="Frank I."/>
            <person name="Arciniega M."/>
            <person name="Shilova I.N."/>
            <person name="Zehr J.P."/>
        </authorList>
    </citation>
    <scope>NUCLEOTIDE SEQUENCE [LARGE SCALE GENOMIC DNA]</scope>
    <source>
        <strain evidence="1 2">WH 0401</strain>
    </source>
</reference>
<comment type="caution">
    <text evidence="1">The sequence shown here is derived from an EMBL/GenBank/DDBJ whole genome shotgun (WGS) entry which is preliminary data.</text>
</comment>
<accession>T2JCI4</accession>
<evidence type="ECO:0000313" key="2">
    <source>
        <dbReference type="Proteomes" id="UP000018198"/>
    </source>
</evidence>
<name>T2JCI4_CROWT</name>
<reference evidence="1 2" key="1">
    <citation type="submission" date="2013-01" db="EMBL/GenBank/DDBJ databases">
        <authorList>
            <person name="Bench S."/>
        </authorList>
    </citation>
    <scope>NUCLEOTIDE SEQUENCE [LARGE SCALE GENOMIC DNA]</scope>
    <source>
        <strain evidence="1 2">WH 0401</strain>
    </source>
</reference>